<feature type="transmembrane region" description="Helical" evidence="5">
    <location>
        <begin position="351"/>
        <end position="372"/>
    </location>
</feature>
<protein>
    <submittedName>
        <fullName evidence="7">Exopolysaccharide production protein</fullName>
    </submittedName>
</protein>
<gene>
    <name evidence="7" type="ORF">OVN18_02265</name>
</gene>
<evidence type="ECO:0000256" key="4">
    <source>
        <dbReference type="ARBA" id="ARBA00023136"/>
    </source>
</evidence>
<feature type="transmembrane region" description="Helical" evidence="5">
    <location>
        <begin position="407"/>
        <end position="425"/>
    </location>
</feature>
<dbReference type="AlphaFoldDB" id="A0A9E8MLS4"/>
<dbReference type="InterPro" id="IPR051533">
    <property type="entry name" value="WaaL-like"/>
</dbReference>
<feature type="transmembrane region" description="Helical" evidence="5">
    <location>
        <begin position="85"/>
        <end position="103"/>
    </location>
</feature>
<dbReference type="PANTHER" id="PTHR37422:SF13">
    <property type="entry name" value="LIPOPOLYSACCHARIDE BIOSYNTHESIS PROTEIN PA4999-RELATED"/>
    <property type="match status" value="1"/>
</dbReference>
<keyword evidence="8" id="KW-1185">Reference proteome</keyword>
<dbReference type="Pfam" id="PF04932">
    <property type="entry name" value="Wzy_C"/>
    <property type="match status" value="1"/>
</dbReference>
<accession>A0A9E8MLS4</accession>
<feature type="domain" description="O-antigen ligase-related" evidence="6">
    <location>
        <begin position="219"/>
        <end position="364"/>
    </location>
</feature>
<dbReference type="RefSeq" id="WP_267781659.1">
    <property type="nucleotide sequence ID" value="NZ_CP113089.1"/>
</dbReference>
<comment type="subcellular location">
    <subcellularLocation>
        <location evidence="1">Membrane</location>
        <topology evidence="1">Multi-pass membrane protein</topology>
    </subcellularLocation>
</comment>
<feature type="transmembrane region" description="Helical" evidence="5">
    <location>
        <begin position="52"/>
        <end position="73"/>
    </location>
</feature>
<reference evidence="7" key="1">
    <citation type="submission" date="2022-11" db="EMBL/GenBank/DDBJ databases">
        <title>Description of Microcella daejonensis nov. sp, isolated from riverside soil.</title>
        <authorList>
            <person name="Molina K.M."/>
            <person name="Kim S.B."/>
        </authorList>
    </citation>
    <scope>NUCLEOTIDE SEQUENCE</scope>
    <source>
        <strain evidence="7">MMS21-STM12</strain>
    </source>
</reference>
<keyword evidence="2 5" id="KW-0812">Transmembrane</keyword>
<evidence type="ECO:0000256" key="5">
    <source>
        <dbReference type="SAM" id="Phobius"/>
    </source>
</evidence>
<evidence type="ECO:0000313" key="8">
    <source>
        <dbReference type="Proteomes" id="UP001164706"/>
    </source>
</evidence>
<keyword evidence="3 5" id="KW-1133">Transmembrane helix</keyword>
<feature type="transmembrane region" description="Helical" evidence="5">
    <location>
        <begin position="213"/>
        <end position="230"/>
    </location>
</feature>
<feature type="transmembrane region" description="Helical" evidence="5">
    <location>
        <begin position="236"/>
        <end position="255"/>
    </location>
</feature>
<evidence type="ECO:0000313" key="7">
    <source>
        <dbReference type="EMBL" id="WAB81866.1"/>
    </source>
</evidence>
<sequence>MSGASAAAGAAAGRGRALLAEAREQFSSPQFSQVLTEVIIVVALCTHAVRAFFGWPGAIAIIVTLVVLAGLSIAGQPDRVEWRGILPVSLIALFTLMVLSVLWSQYNWASVGGVLYALAFAALGLYIALVRDTIQVVRGVGNGLRWVLTVSLALEVLSGIIIDTPLRFLEIGGDLAAGGPIEGLAGTRNSLAFLAALAALSFWVEYRTRSVPRALTAYSLALAAACLVFARSPVSWLVLSAVAVAGLALVGLRRMQAERRRAVQGALLVSAVVAVGVGWIFRSPLVDAVDAAADVTARTSVWAQVEAWATVYPVQGWGWVGAWPLEVFPFLTIDDAFGRPAESALNAFVDITLQLGLAGLIALIVALGLALVRAWLVASDRRSTVHVWPALTLVLLLANSMTESYLLAEGGLMLFVLCAVTAARGRSWRGRLPR</sequence>
<evidence type="ECO:0000256" key="1">
    <source>
        <dbReference type="ARBA" id="ARBA00004141"/>
    </source>
</evidence>
<dbReference type="Proteomes" id="UP001164706">
    <property type="component" value="Chromosome"/>
</dbReference>
<proteinExistence type="predicted"/>
<dbReference type="GO" id="GO:0016020">
    <property type="term" value="C:membrane"/>
    <property type="evidence" value="ECO:0007669"/>
    <property type="project" value="UniProtKB-SubCell"/>
</dbReference>
<feature type="transmembrane region" description="Helical" evidence="5">
    <location>
        <begin position="262"/>
        <end position="281"/>
    </location>
</feature>
<dbReference type="KEGG" id="mdb:OVN18_02265"/>
<name>A0A9E8MLS4_9MICO</name>
<dbReference type="InterPro" id="IPR007016">
    <property type="entry name" value="O-antigen_ligase-rel_domated"/>
</dbReference>
<dbReference type="PANTHER" id="PTHR37422">
    <property type="entry name" value="TEICHURONIC ACID BIOSYNTHESIS PROTEIN TUAE"/>
    <property type="match status" value="1"/>
</dbReference>
<evidence type="ECO:0000259" key="6">
    <source>
        <dbReference type="Pfam" id="PF04932"/>
    </source>
</evidence>
<organism evidence="7 8">
    <name type="scientific">Microcella daejeonensis</name>
    <dbReference type="NCBI Taxonomy" id="2994971"/>
    <lineage>
        <taxon>Bacteria</taxon>
        <taxon>Bacillati</taxon>
        <taxon>Actinomycetota</taxon>
        <taxon>Actinomycetes</taxon>
        <taxon>Micrococcales</taxon>
        <taxon>Microbacteriaceae</taxon>
        <taxon>Microcella</taxon>
    </lineage>
</organism>
<feature type="transmembrane region" description="Helical" evidence="5">
    <location>
        <begin position="143"/>
        <end position="162"/>
    </location>
</feature>
<evidence type="ECO:0000256" key="3">
    <source>
        <dbReference type="ARBA" id="ARBA00022989"/>
    </source>
</evidence>
<evidence type="ECO:0000256" key="2">
    <source>
        <dbReference type="ARBA" id="ARBA00022692"/>
    </source>
</evidence>
<feature type="transmembrane region" description="Helical" evidence="5">
    <location>
        <begin position="109"/>
        <end position="131"/>
    </location>
</feature>
<dbReference type="EMBL" id="CP113089">
    <property type="protein sequence ID" value="WAB81866.1"/>
    <property type="molecule type" value="Genomic_DNA"/>
</dbReference>
<feature type="transmembrane region" description="Helical" evidence="5">
    <location>
        <begin position="190"/>
        <end position="206"/>
    </location>
</feature>
<keyword evidence="4 5" id="KW-0472">Membrane</keyword>
<feature type="transmembrane region" description="Helical" evidence="5">
    <location>
        <begin position="384"/>
        <end position="401"/>
    </location>
</feature>